<proteinExistence type="predicted"/>
<evidence type="ECO:0000313" key="3">
    <source>
        <dbReference type="Proteomes" id="UP000198327"/>
    </source>
</evidence>
<dbReference type="Proteomes" id="UP000198327">
    <property type="component" value="Unassembled WGS sequence"/>
</dbReference>
<evidence type="ECO:0000313" key="2">
    <source>
        <dbReference type="EMBL" id="SNT47272.1"/>
    </source>
</evidence>
<dbReference type="AlphaFoldDB" id="A0A239MYL8"/>
<gene>
    <name evidence="2" type="ORF">SAMN05421642_12424</name>
</gene>
<organism evidence="2 3">
    <name type="scientific">Rhodococcoides kyotonense</name>
    <dbReference type="NCBI Taxonomy" id="398843"/>
    <lineage>
        <taxon>Bacteria</taxon>
        <taxon>Bacillati</taxon>
        <taxon>Actinomycetota</taxon>
        <taxon>Actinomycetes</taxon>
        <taxon>Mycobacteriales</taxon>
        <taxon>Nocardiaceae</taxon>
        <taxon>Rhodococcoides</taxon>
    </lineage>
</organism>
<name>A0A239MYL8_9NOCA</name>
<evidence type="ECO:0008006" key="4">
    <source>
        <dbReference type="Google" id="ProtNLM"/>
    </source>
</evidence>
<accession>A0A239MYL8</accession>
<protein>
    <recommendedName>
        <fullName evidence="4">DUF4245 domain-containing protein</fullName>
    </recommendedName>
</protein>
<keyword evidence="3" id="KW-1185">Reference proteome</keyword>
<dbReference type="EMBL" id="FZOW01000024">
    <property type="protein sequence ID" value="SNT47272.1"/>
    <property type="molecule type" value="Genomic_DNA"/>
</dbReference>
<keyword evidence="1" id="KW-0472">Membrane</keyword>
<sequence>MNNAGPRRSASAWSTAGVIVAIVAVGIVAGGLLNDPQPDPETIPGCDEVVQPDATHHIDYSFIEDKRYANSDYGWFSETRALIMSDALRAALPRTTEALPYSLHTPLQFQPFGSETTAQGLVSFGGEEGNLTVVVQQSTEPAGQCIIGYVDERHVLDDGTVVDTSDGEHGRRARAYTPDGSLIDVSITGAFTVEQLADIASAPGLRTG</sequence>
<keyword evidence="1" id="KW-0812">Transmembrane</keyword>
<dbReference type="RefSeq" id="WP_217899994.1">
    <property type="nucleotide sequence ID" value="NZ_FZOW01000024.1"/>
</dbReference>
<keyword evidence="1" id="KW-1133">Transmembrane helix</keyword>
<evidence type="ECO:0000256" key="1">
    <source>
        <dbReference type="SAM" id="Phobius"/>
    </source>
</evidence>
<feature type="transmembrane region" description="Helical" evidence="1">
    <location>
        <begin position="12"/>
        <end position="33"/>
    </location>
</feature>
<reference evidence="3" key="1">
    <citation type="submission" date="2017-06" db="EMBL/GenBank/DDBJ databases">
        <authorList>
            <person name="Varghese N."/>
            <person name="Submissions S."/>
        </authorList>
    </citation>
    <scope>NUCLEOTIDE SEQUENCE [LARGE SCALE GENOMIC DNA]</scope>
    <source>
        <strain evidence="3">JCM 23211</strain>
    </source>
</reference>